<dbReference type="EMBL" id="JAWDGP010000692">
    <property type="protein sequence ID" value="KAK3798378.1"/>
    <property type="molecule type" value="Genomic_DNA"/>
</dbReference>
<evidence type="ECO:0000256" key="1">
    <source>
        <dbReference type="SAM" id="MobiDB-lite"/>
    </source>
</evidence>
<dbReference type="AlphaFoldDB" id="A0AAE1B2J5"/>
<reference evidence="2" key="1">
    <citation type="journal article" date="2023" name="G3 (Bethesda)">
        <title>A reference genome for the long-term kleptoplast-retaining sea slug Elysia crispata morphotype clarki.</title>
        <authorList>
            <person name="Eastman K.E."/>
            <person name="Pendleton A.L."/>
            <person name="Shaikh M.A."/>
            <person name="Suttiyut T."/>
            <person name="Ogas R."/>
            <person name="Tomko P."/>
            <person name="Gavelis G."/>
            <person name="Widhalm J.R."/>
            <person name="Wisecaver J.H."/>
        </authorList>
    </citation>
    <scope>NUCLEOTIDE SEQUENCE</scope>
    <source>
        <strain evidence="2">ECLA1</strain>
    </source>
</reference>
<evidence type="ECO:0000313" key="3">
    <source>
        <dbReference type="Proteomes" id="UP001283361"/>
    </source>
</evidence>
<feature type="region of interest" description="Disordered" evidence="1">
    <location>
        <begin position="142"/>
        <end position="179"/>
    </location>
</feature>
<evidence type="ECO:0000313" key="2">
    <source>
        <dbReference type="EMBL" id="KAK3798378.1"/>
    </source>
</evidence>
<name>A0AAE1B2J5_9GAST</name>
<sequence>MGVVRSDHHIQDSWPEHEPVAACADARRLSCSASSDEVRDVWQPEELSMRQKSIDRSIRLAHFQLGQPLPSFKAVTLGLRAGWKPRFSENGSNTIFFLNERPVINFASISCSSGAGHKPIIRSKRVACGAYLQLTVTTDVSGHRSEGQLAQEEFRGHEPRDGESEGTMKQQQWPELLQP</sequence>
<keyword evidence="3" id="KW-1185">Reference proteome</keyword>
<comment type="caution">
    <text evidence="2">The sequence shown here is derived from an EMBL/GenBank/DDBJ whole genome shotgun (WGS) entry which is preliminary data.</text>
</comment>
<dbReference type="Proteomes" id="UP001283361">
    <property type="component" value="Unassembled WGS sequence"/>
</dbReference>
<accession>A0AAE1B2J5</accession>
<protein>
    <submittedName>
        <fullName evidence="2">Uncharacterized protein</fullName>
    </submittedName>
</protein>
<gene>
    <name evidence="2" type="ORF">RRG08_063388</name>
</gene>
<organism evidence="2 3">
    <name type="scientific">Elysia crispata</name>
    <name type="common">lettuce slug</name>
    <dbReference type="NCBI Taxonomy" id="231223"/>
    <lineage>
        <taxon>Eukaryota</taxon>
        <taxon>Metazoa</taxon>
        <taxon>Spiralia</taxon>
        <taxon>Lophotrochozoa</taxon>
        <taxon>Mollusca</taxon>
        <taxon>Gastropoda</taxon>
        <taxon>Heterobranchia</taxon>
        <taxon>Euthyneura</taxon>
        <taxon>Panpulmonata</taxon>
        <taxon>Sacoglossa</taxon>
        <taxon>Placobranchoidea</taxon>
        <taxon>Plakobranchidae</taxon>
        <taxon>Elysia</taxon>
    </lineage>
</organism>
<proteinExistence type="predicted"/>
<feature type="compositionally biased region" description="Basic and acidic residues" evidence="1">
    <location>
        <begin position="142"/>
        <end position="163"/>
    </location>
</feature>